<accession>A0A4D6XNT7</accession>
<evidence type="ECO:0000313" key="5">
    <source>
        <dbReference type="Proteomes" id="UP000298791"/>
    </source>
</evidence>
<evidence type="ECO:0000313" key="4">
    <source>
        <dbReference type="EMBL" id="QCI18872.1"/>
    </source>
</evidence>
<evidence type="ECO:0000256" key="2">
    <source>
        <dbReference type="ARBA" id="ARBA00007703"/>
    </source>
</evidence>
<keyword evidence="4" id="KW-0969">Cilium</keyword>
<dbReference type="Pfam" id="PF05130">
    <property type="entry name" value="FlgN"/>
    <property type="match status" value="1"/>
</dbReference>
<sequence length="135" mass="16466">MNELIDIFQEMDKILFLLHKIIHKEYVNLLESKVNIKKLFSLIEKKNYLLNKLAYKKKIQLSLEKSYNIYAPYLKFDKLNYFSNRIRKKCIVLNKMNLKNKDLMQHKFYINQKFLNFCKSYKNHTIYNSNGNLED</sequence>
<organism evidence="4 5">
    <name type="scientific">Buchnera aphidicola</name>
    <name type="common">Aphis nerii</name>
    <dbReference type="NCBI Taxonomy" id="1241835"/>
    <lineage>
        <taxon>Bacteria</taxon>
        <taxon>Pseudomonadati</taxon>
        <taxon>Pseudomonadota</taxon>
        <taxon>Gammaproteobacteria</taxon>
        <taxon>Enterobacterales</taxon>
        <taxon>Erwiniaceae</taxon>
        <taxon>Buchnera</taxon>
    </lineage>
</organism>
<evidence type="ECO:0000256" key="1">
    <source>
        <dbReference type="ARBA" id="ARBA00002397"/>
    </source>
</evidence>
<reference evidence="4 5" key="1">
    <citation type="submission" date="2018-12" db="EMBL/GenBank/DDBJ databases">
        <authorList>
            <person name="Chong R.A."/>
        </authorList>
    </citation>
    <scope>NUCLEOTIDE SEQUENCE [LARGE SCALE GENOMIC DNA]</scope>
    <source>
        <strain evidence="4 5">Ane</strain>
    </source>
</reference>
<dbReference type="Proteomes" id="UP000298791">
    <property type="component" value="Chromosome"/>
</dbReference>
<dbReference type="OrthoDB" id="6554581at2"/>
<evidence type="ECO:0000256" key="3">
    <source>
        <dbReference type="ARBA" id="ARBA00022795"/>
    </source>
</evidence>
<dbReference type="GO" id="GO:0044780">
    <property type="term" value="P:bacterial-type flagellum assembly"/>
    <property type="evidence" value="ECO:0007669"/>
    <property type="project" value="InterPro"/>
</dbReference>
<protein>
    <submittedName>
        <fullName evidence="4">Flagellar biosynthesis protein FlgN</fullName>
    </submittedName>
</protein>
<keyword evidence="4" id="KW-0282">Flagellum</keyword>
<proteinExistence type="inferred from homology"/>
<name>A0A4D6XNT7_9GAMM</name>
<comment type="function">
    <text evidence="1">Required for the efficient initiation of filament assembly.</text>
</comment>
<keyword evidence="4" id="KW-0966">Cell projection</keyword>
<dbReference type="InterPro" id="IPR007809">
    <property type="entry name" value="FlgN-like"/>
</dbReference>
<dbReference type="RefSeq" id="WP_158366700.1">
    <property type="nucleotide sequence ID" value="NZ_CP034885.1"/>
</dbReference>
<gene>
    <name evidence="4" type="ORF">D9V64_01700</name>
</gene>
<reference evidence="4 5" key="2">
    <citation type="submission" date="2019-05" db="EMBL/GenBank/DDBJ databases">
        <title>Genome evolution of the obligate endosymbiont Buchnera aphidicola.</title>
        <authorList>
            <person name="Moran N.A."/>
        </authorList>
    </citation>
    <scope>NUCLEOTIDE SEQUENCE [LARGE SCALE GENOMIC DNA]</scope>
    <source>
        <strain evidence="4 5">Ane</strain>
    </source>
</reference>
<dbReference type="EMBL" id="CP034885">
    <property type="protein sequence ID" value="QCI18872.1"/>
    <property type="molecule type" value="Genomic_DNA"/>
</dbReference>
<dbReference type="AlphaFoldDB" id="A0A4D6XNT7"/>
<keyword evidence="3" id="KW-1005">Bacterial flagellum biogenesis</keyword>
<dbReference type="InterPro" id="IPR036679">
    <property type="entry name" value="FlgN-like_sf"/>
</dbReference>
<dbReference type="SUPFAM" id="SSF140566">
    <property type="entry name" value="FlgN-like"/>
    <property type="match status" value="1"/>
</dbReference>
<comment type="similarity">
    <text evidence="2">Belongs to the FlgN family.</text>
</comment>